<dbReference type="GO" id="GO:0016887">
    <property type="term" value="F:ATP hydrolysis activity"/>
    <property type="evidence" value="ECO:0007669"/>
    <property type="project" value="InterPro"/>
</dbReference>
<evidence type="ECO:0000256" key="2">
    <source>
        <dbReference type="ARBA" id="ARBA00022448"/>
    </source>
</evidence>
<dbReference type="PANTHER" id="PTHR43117">
    <property type="entry name" value="OSMOPROTECTANT IMPORT ATP-BINDING PROTEIN OSMV"/>
    <property type="match status" value="1"/>
</dbReference>
<feature type="domain" description="ABC transporter" evidence="5">
    <location>
        <begin position="313"/>
        <end position="608"/>
    </location>
</feature>
<dbReference type="Proteomes" id="UP000054477">
    <property type="component" value="Unassembled WGS sequence"/>
</dbReference>
<keyword evidence="2" id="KW-0813">Transport</keyword>
<evidence type="ECO:0000259" key="5">
    <source>
        <dbReference type="PROSITE" id="PS50893"/>
    </source>
</evidence>
<evidence type="ECO:0000256" key="4">
    <source>
        <dbReference type="ARBA" id="ARBA00022840"/>
    </source>
</evidence>
<dbReference type="AlphaFoldDB" id="A0A0C9X2M3"/>
<feature type="domain" description="ABC transporter" evidence="5">
    <location>
        <begin position="33"/>
        <end position="291"/>
    </location>
</feature>
<dbReference type="HOGENOM" id="CLU_000604_45_3_1"/>
<dbReference type="Pfam" id="PF00005">
    <property type="entry name" value="ABC_tran"/>
    <property type="match status" value="2"/>
</dbReference>
<evidence type="ECO:0000313" key="7">
    <source>
        <dbReference type="Proteomes" id="UP000054477"/>
    </source>
</evidence>
<evidence type="ECO:0000256" key="1">
    <source>
        <dbReference type="ARBA" id="ARBA00005417"/>
    </source>
</evidence>
<gene>
    <name evidence="6" type="ORF">K443DRAFT_686475</name>
</gene>
<dbReference type="GO" id="GO:0005524">
    <property type="term" value="F:ATP binding"/>
    <property type="evidence" value="ECO:0007669"/>
    <property type="project" value="UniProtKB-KW"/>
</dbReference>
<dbReference type="OrthoDB" id="10255969at2759"/>
<reference evidence="7" key="2">
    <citation type="submission" date="2015-01" db="EMBL/GenBank/DDBJ databases">
        <title>Evolutionary Origins and Diversification of the Mycorrhizal Mutualists.</title>
        <authorList>
            <consortium name="DOE Joint Genome Institute"/>
            <consortium name="Mycorrhizal Genomics Consortium"/>
            <person name="Kohler A."/>
            <person name="Kuo A."/>
            <person name="Nagy L.G."/>
            <person name="Floudas D."/>
            <person name="Copeland A."/>
            <person name="Barry K.W."/>
            <person name="Cichocki N."/>
            <person name="Veneault-Fourrey C."/>
            <person name="LaButti K."/>
            <person name="Lindquist E.A."/>
            <person name="Lipzen A."/>
            <person name="Lundell T."/>
            <person name="Morin E."/>
            <person name="Murat C."/>
            <person name="Riley R."/>
            <person name="Ohm R."/>
            <person name="Sun H."/>
            <person name="Tunlid A."/>
            <person name="Henrissat B."/>
            <person name="Grigoriev I.V."/>
            <person name="Hibbett D.S."/>
            <person name="Martin F."/>
        </authorList>
    </citation>
    <scope>NUCLEOTIDE SEQUENCE [LARGE SCALE GENOMIC DNA]</scope>
    <source>
        <strain evidence="7">LaAM-08-1</strain>
    </source>
</reference>
<accession>A0A0C9X2M3</accession>
<comment type="similarity">
    <text evidence="1">Belongs to the ABC transporter superfamily.</text>
</comment>
<sequence>MPPPRVFLRVFPSQLSSRAYSTRPTHGAPIIHIPKANIYAFGASSTTPPSLRDVEWTVNDGEAWAIVSSSRGGAGKSVLFQTLLGNNRISPPPPSPGLYPFLNGLDPFDGRRLGFVAFRNTGTRGAGGGFYDYTARYGAVRDEDTRTLRESFRVGVEGQGKTNNEAKLEDLVDKLGLTDLMDLPLIALSNGQTIRARIARAVLKTPEVLLLDEPLTGLDPASRSHLHALLEELHASRSPRIILGMRAQEELPGWITHVLDVGEGGVTPRTREGWKRGVINPQESGYGGIATGLGDVEASVGVRPAQGEAKLIVDLKGVGVRYGNRTVLKDISWQIRGGDRWHLQGSNGSGKTTLLSLLTGDHPQSYTQAHLHLPSLSPATSSTLSSITHPYRSHRLSPRKRTPTAHLRTLIGVVSPELFDAFPRRHPGMTVWEAVVTGFGGGFVPLKGSERVGEMRVSDDELGFEFGMGNEPAEQEKEKRRREVEEWRISRCWDVLSALGPRAWSTTGTPEAQKEFASRRFTFLSLGEQRIVLLMRALVSRPPLVLLDEVWSGMDGGMISAVRRYLTEGGGIGEGQAVVVITHWEEEVPWVGEEVRRFRICQGSGGVVE</sequence>
<reference evidence="6 7" key="1">
    <citation type="submission" date="2014-04" db="EMBL/GenBank/DDBJ databases">
        <authorList>
            <consortium name="DOE Joint Genome Institute"/>
            <person name="Kuo A."/>
            <person name="Kohler A."/>
            <person name="Nagy L.G."/>
            <person name="Floudas D."/>
            <person name="Copeland A."/>
            <person name="Barry K.W."/>
            <person name="Cichocki N."/>
            <person name="Veneault-Fourrey C."/>
            <person name="LaButti K."/>
            <person name="Lindquist E.A."/>
            <person name="Lipzen A."/>
            <person name="Lundell T."/>
            <person name="Morin E."/>
            <person name="Murat C."/>
            <person name="Sun H."/>
            <person name="Tunlid A."/>
            <person name="Henrissat B."/>
            <person name="Grigoriev I.V."/>
            <person name="Hibbett D.S."/>
            <person name="Martin F."/>
            <person name="Nordberg H.P."/>
            <person name="Cantor M.N."/>
            <person name="Hua S.X."/>
        </authorList>
    </citation>
    <scope>NUCLEOTIDE SEQUENCE [LARGE SCALE GENOMIC DNA]</scope>
    <source>
        <strain evidence="6 7">LaAM-08-1</strain>
    </source>
</reference>
<keyword evidence="3" id="KW-0547">Nucleotide-binding</keyword>
<dbReference type="Gene3D" id="3.40.50.300">
    <property type="entry name" value="P-loop containing nucleotide triphosphate hydrolases"/>
    <property type="match status" value="2"/>
</dbReference>
<keyword evidence="4" id="KW-0067">ATP-binding</keyword>
<dbReference type="SMART" id="SM00382">
    <property type="entry name" value="AAA"/>
    <property type="match status" value="2"/>
</dbReference>
<dbReference type="PROSITE" id="PS50893">
    <property type="entry name" value="ABC_TRANSPORTER_2"/>
    <property type="match status" value="2"/>
</dbReference>
<dbReference type="InterPro" id="IPR003439">
    <property type="entry name" value="ABC_transporter-like_ATP-bd"/>
</dbReference>
<evidence type="ECO:0000256" key="3">
    <source>
        <dbReference type="ARBA" id="ARBA00022741"/>
    </source>
</evidence>
<dbReference type="STRING" id="1095629.A0A0C9X2M3"/>
<evidence type="ECO:0000313" key="6">
    <source>
        <dbReference type="EMBL" id="KIJ90822.1"/>
    </source>
</evidence>
<dbReference type="EMBL" id="KN839105">
    <property type="protein sequence ID" value="KIJ90822.1"/>
    <property type="molecule type" value="Genomic_DNA"/>
</dbReference>
<dbReference type="InterPro" id="IPR027417">
    <property type="entry name" value="P-loop_NTPase"/>
</dbReference>
<organism evidence="6 7">
    <name type="scientific">Laccaria amethystina LaAM-08-1</name>
    <dbReference type="NCBI Taxonomy" id="1095629"/>
    <lineage>
        <taxon>Eukaryota</taxon>
        <taxon>Fungi</taxon>
        <taxon>Dikarya</taxon>
        <taxon>Basidiomycota</taxon>
        <taxon>Agaricomycotina</taxon>
        <taxon>Agaricomycetes</taxon>
        <taxon>Agaricomycetidae</taxon>
        <taxon>Agaricales</taxon>
        <taxon>Agaricineae</taxon>
        <taxon>Hydnangiaceae</taxon>
        <taxon>Laccaria</taxon>
    </lineage>
</organism>
<dbReference type="InterPro" id="IPR003593">
    <property type="entry name" value="AAA+_ATPase"/>
</dbReference>
<dbReference type="SUPFAM" id="SSF52540">
    <property type="entry name" value="P-loop containing nucleoside triphosphate hydrolases"/>
    <property type="match status" value="2"/>
</dbReference>
<dbReference type="PANTHER" id="PTHR43117:SF4">
    <property type="entry name" value="OSMOPROTECTANT IMPORT ATP-BINDING PROTEIN OSMV"/>
    <property type="match status" value="1"/>
</dbReference>
<proteinExistence type="inferred from homology"/>
<keyword evidence="7" id="KW-1185">Reference proteome</keyword>
<protein>
    <recommendedName>
        <fullName evidence="5">ABC transporter domain-containing protein</fullName>
    </recommendedName>
</protein>
<name>A0A0C9X2M3_9AGAR</name>